<feature type="compositionally biased region" description="Basic and acidic residues" evidence="1">
    <location>
        <begin position="1"/>
        <end position="34"/>
    </location>
</feature>
<feature type="region of interest" description="Disordered" evidence="1">
    <location>
        <begin position="1"/>
        <end position="60"/>
    </location>
</feature>
<feature type="region of interest" description="Disordered" evidence="1">
    <location>
        <begin position="161"/>
        <end position="197"/>
    </location>
</feature>
<reference evidence="2" key="1">
    <citation type="submission" date="2019-12" db="EMBL/GenBank/DDBJ databases">
        <title>Genome sequencing and annotation of Brassica cretica.</title>
        <authorList>
            <person name="Studholme D.J."/>
            <person name="Sarris P.F."/>
        </authorList>
    </citation>
    <scope>NUCLEOTIDE SEQUENCE</scope>
    <source>
        <strain evidence="2">PFS-102/07</strain>
        <tissue evidence="2">Leaf</tissue>
    </source>
</reference>
<evidence type="ECO:0000313" key="2">
    <source>
        <dbReference type="EMBL" id="KAF2534228.1"/>
    </source>
</evidence>
<protein>
    <submittedName>
        <fullName evidence="2">Uncharacterized protein</fullName>
    </submittedName>
</protein>
<gene>
    <name evidence="2" type="ORF">F2Q70_00032327</name>
</gene>
<sequence>MKEDINQHESMEKNVDSENRGEDKDVDKGGDMRTEGSSWSLVSPAKMGRSQTPTQKKTEEILISTSKFSVLDEEDVEEGEFLEEEKSLMEEEIRVEEERSESDLLEDNILDQQEKDKERTRMKKGQKRGRKPKAQDASLKSTRLRSMKSLVVMRFVLPKRNRKRNRSESSWNHVSDSETFGTVMEAHDSGLEASMDS</sequence>
<dbReference type="AlphaFoldDB" id="A0A8S9FQA8"/>
<proteinExistence type="predicted"/>
<evidence type="ECO:0000256" key="1">
    <source>
        <dbReference type="SAM" id="MobiDB-lite"/>
    </source>
</evidence>
<feature type="compositionally biased region" description="Polar residues" evidence="1">
    <location>
        <begin position="168"/>
        <end position="180"/>
    </location>
</feature>
<accession>A0A8S9FQA8</accession>
<name>A0A8S9FQA8_BRACR</name>
<feature type="compositionally biased region" description="Basic residues" evidence="1">
    <location>
        <begin position="120"/>
        <end position="132"/>
    </location>
</feature>
<feature type="compositionally biased region" description="Acidic residues" evidence="1">
    <location>
        <begin position="93"/>
        <end position="109"/>
    </location>
</feature>
<feature type="compositionally biased region" description="Acidic residues" evidence="1">
    <location>
        <begin position="73"/>
        <end position="83"/>
    </location>
</feature>
<dbReference type="EMBL" id="QGKY02002305">
    <property type="protein sequence ID" value="KAF2534228.1"/>
    <property type="molecule type" value="Genomic_DNA"/>
</dbReference>
<feature type="region of interest" description="Disordered" evidence="1">
    <location>
        <begin position="73"/>
        <end position="143"/>
    </location>
</feature>
<comment type="caution">
    <text evidence="2">The sequence shown here is derived from an EMBL/GenBank/DDBJ whole genome shotgun (WGS) entry which is preliminary data.</text>
</comment>
<organism evidence="2">
    <name type="scientific">Brassica cretica</name>
    <name type="common">Mustard</name>
    <dbReference type="NCBI Taxonomy" id="69181"/>
    <lineage>
        <taxon>Eukaryota</taxon>
        <taxon>Viridiplantae</taxon>
        <taxon>Streptophyta</taxon>
        <taxon>Embryophyta</taxon>
        <taxon>Tracheophyta</taxon>
        <taxon>Spermatophyta</taxon>
        <taxon>Magnoliopsida</taxon>
        <taxon>eudicotyledons</taxon>
        <taxon>Gunneridae</taxon>
        <taxon>Pentapetalae</taxon>
        <taxon>rosids</taxon>
        <taxon>malvids</taxon>
        <taxon>Brassicales</taxon>
        <taxon>Brassicaceae</taxon>
        <taxon>Brassiceae</taxon>
        <taxon>Brassica</taxon>
    </lineage>
</organism>